<dbReference type="AlphaFoldDB" id="W9CK33"/>
<keyword evidence="4" id="KW-1185">Reference proteome</keyword>
<feature type="compositionally biased region" description="Acidic residues" evidence="1">
    <location>
        <begin position="36"/>
        <end position="49"/>
    </location>
</feature>
<evidence type="ECO:0000313" key="3">
    <source>
        <dbReference type="EMBL" id="ESZ96226.1"/>
    </source>
</evidence>
<name>W9CK33_SCLBF</name>
<dbReference type="HOGENOM" id="CLU_551144_0_0_1"/>
<sequence length="495" mass="57216">MNEASATSTNGWLRRRSVKFTSSYKEESDLEKVSGPEEEPWSEEELDSEEERHSKPPISPPKTATPKRKNIKTPKPPKTVKPPKAEKIKPPQGARIRTQYISTPTEIFIHPIEATHEDMEGFTLNGEGKLVYQGEANKEDGILKWCLKPRMISARSPSCPERYMTEPPKETLKKWRAYCAFRGLDPSGTREEMQRRLRDHFSAFMYDIDTPEFMAKLESVRLRHIIVRETLRNNGVVSWEMRNEAERTRLWGLLSAEQQFEKNISLFITENISRSRIQDVWVFESRPKFSETEWVEFLGKPQNSAIGLVFTTSPEPAYPNDGDQNVKYQRGGIEEVLYHKPYLGGTWVGTGFQKGMILGRTSLLVKQKIEEMCEQIRKDIIGKYVESTRNSNEQNVDSAQSSNAETWTTQEERHAQALWNLGDSTKKPSHFSYRFGKVAKEPFSSQQIRSPPVTPTPARFFDHARYTNVEEVESFDYARYTYDEYGDFIDHAPFD</sequence>
<feature type="region of interest" description="Disordered" evidence="1">
    <location>
        <begin position="1"/>
        <end position="94"/>
    </location>
</feature>
<evidence type="ECO:0000313" key="4">
    <source>
        <dbReference type="Proteomes" id="UP000019487"/>
    </source>
</evidence>
<feature type="compositionally biased region" description="Basic and acidic residues" evidence="1">
    <location>
        <begin position="24"/>
        <end position="35"/>
    </location>
</feature>
<proteinExistence type="predicted"/>
<reference evidence="3 4" key="1">
    <citation type="journal article" date="2014" name="Genome Announc.">
        <title>Draft genome sequence of Sclerotinia borealis, a psychrophilic plant pathogenic fungus.</title>
        <authorList>
            <person name="Mardanov A.V."/>
            <person name="Beletsky A.V."/>
            <person name="Kadnikov V.V."/>
            <person name="Ignatov A.N."/>
            <person name="Ravin N.V."/>
        </authorList>
    </citation>
    <scope>NUCLEOTIDE SEQUENCE [LARGE SCALE GENOMIC DNA]</scope>
    <source>
        <strain evidence="4">F-4157</strain>
    </source>
</reference>
<comment type="caution">
    <text evidence="3">The sequence shown here is derived from an EMBL/GenBank/DDBJ whole genome shotgun (WGS) entry which is preliminary data.</text>
</comment>
<feature type="compositionally biased region" description="Polar residues" evidence="1">
    <location>
        <begin position="1"/>
        <end position="11"/>
    </location>
</feature>
<gene>
    <name evidence="3" type="ORF">SBOR_3384</name>
</gene>
<organism evidence="3 4">
    <name type="scientific">Sclerotinia borealis (strain F-4128)</name>
    <dbReference type="NCBI Taxonomy" id="1432307"/>
    <lineage>
        <taxon>Eukaryota</taxon>
        <taxon>Fungi</taxon>
        <taxon>Dikarya</taxon>
        <taxon>Ascomycota</taxon>
        <taxon>Pezizomycotina</taxon>
        <taxon>Leotiomycetes</taxon>
        <taxon>Helotiales</taxon>
        <taxon>Sclerotiniaceae</taxon>
        <taxon>Sclerotinia</taxon>
    </lineage>
</organism>
<dbReference type="Pfam" id="PF02037">
    <property type="entry name" value="SAP"/>
    <property type="match status" value="1"/>
</dbReference>
<accession>W9CK33</accession>
<dbReference type="OrthoDB" id="3535742at2759"/>
<dbReference type="EMBL" id="AYSA01000146">
    <property type="protein sequence ID" value="ESZ96226.1"/>
    <property type="molecule type" value="Genomic_DNA"/>
</dbReference>
<evidence type="ECO:0000256" key="1">
    <source>
        <dbReference type="SAM" id="MobiDB-lite"/>
    </source>
</evidence>
<evidence type="ECO:0000259" key="2">
    <source>
        <dbReference type="Pfam" id="PF02037"/>
    </source>
</evidence>
<dbReference type="InterPro" id="IPR003034">
    <property type="entry name" value="SAP_dom"/>
</dbReference>
<feature type="domain" description="SAP" evidence="2">
    <location>
        <begin position="176"/>
        <end position="201"/>
    </location>
</feature>
<protein>
    <recommendedName>
        <fullName evidence="2">SAP domain-containing protein</fullName>
    </recommendedName>
</protein>
<dbReference type="Proteomes" id="UP000019487">
    <property type="component" value="Unassembled WGS sequence"/>
</dbReference>